<reference evidence="1" key="2">
    <citation type="journal article" date="2015" name="Data Brief">
        <title>Shoot transcriptome of the giant reed, Arundo donax.</title>
        <authorList>
            <person name="Barrero R.A."/>
            <person name="Guerrero F.D."/>
            <person name="Moolhuijzen P."/>
            <person name="Goolsby J.A."/>
            <person name="Tidwell J."/>
            <person name="Bellgard S.E."/>
            <person name="Bellgard M.I."/>
        </authorList>
    </citation>
    <scope>NUCLEOTIDE SEQUENCE</scope>
    <source>
        <tissue evidence="1">Shoot tissue taken approximately 20 cm above the soil surface</tissue>
    </source>
</reference>
<name>A0A0A9FLX3_ARUDO</name>
<organism evidence="1">
    <name type="scientific">Arundo donax</name>
    <name type="common">Giant reed</name>
    <name type="synonym">Donax arundinaceus</name>
    <dbReference type="NCBI Taxonomy" id="35708"/>
    <lineage>
        <taxon>Eukaryota</taxon>
        <taxon>Viridiplantae</taxon>
        <taxon>Streptophyta</taxon>
        <taxon>Embryophyta</taxon>
        <taxon>Tracheophyta</taxon>
        <taxon>Spermatophyta</taxon>
        <taxon>Magnoliopsida</taxon>
        <taxon>Liliopsida</taxon>
        <taxon>Poales</taxon>
        <taxon>Poaceae</taxon>
        <taxon>PACMAD clade</taxon>
        <taxon>Arundinoideae</taxon>
        <taxon>Arundineae</taxon>
        <taxon>Arundo</taxon>
    </lineage>
</organism>
<evidence type="ECO:0000313" key="1">
    <source>
        <dbReference type="EMBL" id="JAE09283.1"/>
    </source>
</evidence>
<reference evidence="1" key="1">
    <citation type="submission" date="2014-09" db="EMBL/GenBank/DDBJ databases">
        <authorList>
            <person name="Magalhaes I.L.F."/>
            <person name="Oliveira U."/>
            <person name="Santos F.R."/>
            <person name="Vidigal T.H.D.A."/>
            <person name="Brescovit A.D."/>
            <person name="Santos A.J."/>
        </authorList>
    </citation>
    <scope>NUCLEOTIDE SEQUENCE</scope>
    <source>
        <tissue evidence="1">Shoot tissue taken approximately 20 cm above the soil surface</tissue>
    </source>
</reference>
<accession>A0A0A9FLX3</accession>
<dbReference type="EMBL" id="GBRH01188613">
    <property type="protein sequence ID" value="JAE09283.1"/>
    <property type="molecule type" value="Transcribed_RNA"/>
</dbReference>
<protein>
    <submittedName>
        <fullName evidence="1">Uncharacterized protein</fullName>
    </submittedName>
</protein>
<dbReference type="AlphaFoldDB" id="A0A0A9FLX3"/>
<proteinExistence type="predicted"/>
<sequence>MKPRCRASMRPAPSTTCYAGRGWQERPSPQTSLASCRTLDPQLNWTTHCLTMLRSSI</sequence>